<comment type="similarity">
    <text evidence="3">Belongs to the aldehyde dehydrogenase family.</text>
</comment>
<keyword evidence="6" id="KW-1185">Reference proteome</keyword>
<feature type="domain" description="Aldehyde dehydrogenase" evidence="4">
    <location>
        <begin position="37"/>
        <end position="494"/>
    </location>
</feature>
<feature type="active site" evidence="2">
    <location>
        <position position="264"/>
    </location>
</feature>
<dbReference type="InterPro" id="IPR016161">
    <property type="entry name" value="Ald_DH/histidinol_DH"/>
</dbReference>
<organism evidence="5 6">
    <name type="scientific">Paraburkholderia metrosideri</name>
    <dbReference type="NCBI Taxonomy" id="580937"/>
    <lineage>
        <taxon>Bacteria</taxon>
        <taxon>Pseudomonadati</taxon>
        <taxon>Pseudomonadota</taxon>
        <taxon>Betaproteobacteria</taxon>
        <taxon>Burkholderiales</taxon>
        <taxon>Burkholderiaceae</taxon>
        <taxon>Paraburkholderia</taxon>
    </lineage>
</organism>
<accession>A0ABW9E0Q8</accession>
<dbReference type="RefSeq" id="WP_408232187.1">
    <property type="nucleotide sequence ID" value="NZ_JAQQCF010000029.1"/>
</dbReference>
<dbReference type="SUPFAM" id="SSF53720">
    <property type="entry name" value="ALDH-like"/>
    <property type="match status" value="1"/>
</dbReference>
<dbReference type="InterPro" id="IPR016162">
    <property type="entry name" value="Ald_DH_N"/>
</dbReference>
<dbReference type="InterPro" id="IPR015590">
    <property type="entry name" value="Aldehyde_DH_dom"/>
</dbReference>
<evidence type="ECO:0000313" key="6">
    <source>
        <dbReference type="Proteomes" id="UP001629432"/>
    </source>
</evidence>
<evidence type="ECO:0000313" key="5">
    <source>
        <dbReference type="EMBL" id="MFM0640504.1"/>
    </source>
</evidence>
<dbReference type="EMBL" id="JAQQCF010000029">
    <property type="protein sequence ID" value="MFM0640504.1"/>
    <property type="molecule type" value="Genomic_DNA"/>
</dbReference>
<dbReference type="Proteomes" id="UP001629432">
    <property type="component" value="Unassembled WGS sequence"/>
</dbReference>
<evidence type="ECO:0000259" key="4">
    <source>
        <dbReference type="Pfam" id="PF00171"/>
    </source>
</evidence>
<reference evidence="5 6" key="1">
    <citation type="journal article" date="2024" name="Chem. Sci.">
        <title>Discovery of megapolipeptins by genome mining of a Burkholderiales bacteria collection.</title>
        <authorList>
            <person name="Paulo B.S."/>
            <person name="Recchia M.J.J."/>
            <person name="Lee S."/>
            <person name="Fergusson C.H."/>
            <person name="Romanowski S.B."/>
            <person name="Hernandez A."/>
            <person name="Krull N."/>
            <person name="Liu D.Y."/>
            <person name="Cavanagh H."/>
            <person name="Bos A."/>
            <person name="Gray C.A."/>
            <person name="Murphy B.T."/>
            <person name="Linington R.G."/>
            <person name="Eustaquio A.S."/>
        </authorList>
    </citation>
    <scope>NUCLEOTIDE SEQUENCE [LARGE SCALE GENOMIC DNA]</scope>
    <source>
        <strain evidence="5 6">RL17-338-BIC-A</strain>
    </source>
</reference>
<gene>
    <name evidence="5" type="ORF">PQQ63_27780</name>
</gene>
<proteinExistence type="inferred from homology"/>
<dbReference type="Gene3D" id="3.40.605.10">
    <property type="entry name" value="Aldehyde Dehydrogenase, Chain A, domain 1"/>
    <property type="match status" value="1"/>
</dbReference>
<dbReference type="PROSITE" id="PS00687">
    <property type="entry name" value="ALDEHYDE_DEHYDR_GLU"/>
    <property type="match status" value="1"/>
</dbReference>
<name>A0ABW9E0Q8_9BURK</name>
<evidence type="ECO:0000256" key="1">
    <source>
        <dbReference type="ARBA" id="ARBA00023002"/>
    </source>
</evidence>
<dbReference type="InterPro" id="IPR029510">
    <property type="entry name" value="Ald_DH_CS_GLU"/>
</dbReference>
<dbReference type="PANTHER" id="PTHR11699">
    <property type="entry name" value="ALDEHYDE DEHYDROGENASE-RELATED"/>
    <property type="match status" value="1"/>
</dbReference>
<comment type="caution">
    <text evidence="5">The sequence shown here is derived from an EMBL/GenBank/DDBJ whole genome shotgun (WGS) entry which is preliminary data.</text>
</comment>
<evidence type="ECO:0000256" key="3">
    <source>
        <dbReference type="RuleBase" id="RU003345"/>
    </source>
</evidence>
<keyword evidence="1 3" id="KW-0560">Oxidoreductase</keyword>
<protein>
    <submittedName>
        <fullName evidence="5">Aldehyde dehydrogenase family protein</fullName>
    </submittedName>
</protein>
<evidence type="ECO:0000256" key="2">
    <source>
        <dbReference type="PROSITE-ProRule" id="PRU10007"/>
    </source>
</evidence>
<dbReference type="Gene3D" id="3.40.309.10">
    <property type="entry name" value="Aldehyde Dehydrogenase, Chain A, domain 2"/>
    <property type="match status" value="1"/>
</dbReference>
<sequence>MENFIAALEIARGQEDRGVSFVDGQYVPGIFDPSFLKLHPGNGKKILDTRFSSSSTVSSALEIARKAYETRIWRDVTPSEKRAILLQFSASIIQNSKRLATLDALEMGKTISDATQDAHVTAALITYYAESVDKWFSKKALTASNSLAYNSFEPRGVIGAIVPWNYPTCNAALKIGPSLVAGNSIVLKPSEHAYLSTLLLAELACEAGIPRGVLNVVTGRGETSGQQIARSSSCNMLTFTGSHRTGRQIMAYSAASNGKPMLMECGGKNASIVMPDMKDSIASLAERIAAESFANQGQLCVASSRALVHRDVADSLTEALHAAALTRLPADPLDSSSRFGTIVNGQERDRIRARIALAKEQGARCLVDTSPDVIRRAGSYLNPVVFDQVDPGSDLAQVEVFGPVLAITPFDSIDEAIAIANGTEYGLSATVWTNDFKSIRKYSSQLNVGKLQIRADVTSTSTHGFSLGSEPMGASGFGVEFGMDALNSYSRLMSVEITG</sequence>
<dbReference type="Pfam" id="PF00171">
    <property type="entry name" value="Aldedh"/>
    <property type="match status" value="1"/>
</dbReference>
<dbReference type="InterPro" id="IPR016163">
    <property type="entry name" value="Ald_DH_C"/>
</dbReference>